<dbReference type="eggNOG" id="KOG4197">
    <property type="taxonomic scope" value="Eukaryota"/>
</dbReference>
<proteinExistence type="predicted"/>
<accession>D7KC75</accession>
<gene>
    <name evidence="1" type="ORF">ARALYDRAFT_892898</name>
</gene>
<protein>
    <submittedName>
        <fullName evidence="1">Uncharacterized protein</fullName>
    </submittedName>
</protein>
<name>D7KC75_ARALL</name>
<evidence type="ECO:0000313" key="2">
    <source>
        <dbReference type="Proteomes" id="UP000008694"/>
    </source>
</evidence>
<dbReference type="Gramene" id="scaffold_105692.1">
    <property type="protein sequence ID" value="scaffold_105692.1"/>
    <property type="gene ID" value="scaffold_105692.1"/>
</dbReference>
<dbReference type="Proteomes" id="UP000008694">
    <property type="component" value="Unassembled WGS sequence"/>
</dbReference>
<dbReference type="PANTHER" id="PTHR47262:SF1">
    <property type="entry name" value="OS02G0132600 PROTEIN"/>
    <property type="match status" value="1"/>
</dbReference>
<dbReference type="PANTHER" id="PTHR47262">
    <property type="entry name" value="OS02G0132600 PROTEIN"/>
    <property type="match status" value="1"/>
</dbReference>
<sequence>MPKSLITTFVSLAVRFTEKATRNTRFSRALNTRAISELAILLNIQNAKSSNNEENAIEQMAKAFELMVAMERVGFCVEERIYGPLLTFLIDMKTVEEFYMTFDMIRYGQRISNSSPEFARLGYYVMLLWIQLKDEEKINEVCSMIIKKYEEYCSFNRCRLTEMYLLALCEKDQHKEVLMILETLDTRVCSFKILTSIFEYLGRSISESVAKKLLRELNKKGIFWFRSKKVSELIFSYVTSIPNMWVGSAVFKFNELLEELKVSPSTASYQKLIKYSCDSREEETGLWILEHMYEVGLEVSSDTAVYLFRTIEQNYEFDMLRAVQNVLRRMSKEKDESRMFNLRLAVYIWEVLFGRCEPKHKEGGHYKPWLKDNYYIFTLEDYENRSPYPIEREDYGYDYEEEYYCGDDDSANSVSGS</sequence>
<dbReference type="AlphaFoldDB" id="D7KC75"/>
<dbReference type="HOGENOM" id="CLU_659478_0_0_1"/>
<keyword evidence="2" id="KW-1185">Reference proteome</keyword>
<evidence type="ECO:0000313" key="1">
    <source>
        <dbReference type="EMBL" id="EFH68267.1"/>
    </source>
</evidence>
<organism evidence="2">
    <name type="scientific">Arabidopsis lyrata subsp. lyrata</name>
    <name type="common">Lyre-leaved rock-cress</name>
    <dbReference type="NCBI Taxonomy" id="81972"/>
    <lineage>
        <taxon>Eukaryota</taxon>
        <taxon>Viridiplantae</taxon>
        <taxon>Streptophyta</taxon>
        <taxon>Embryophyta</taxon>
        <taxon>Tracheophyta</taxon>
        <taxon>Spermatophyta</taxon>
        <taxon>Magnoliopsida</taxon>
        <taxon>eudicotyledons</taxon>
        <taxon>Gunneridae</taxon>
        <taxon>Pentapetalae</taxon>
        <taxon>rosids</taxon>
        <taxon>malvids</taxon>
        <taxon>Brassicales</taxon>
        <taxon>Brassicaceae</taxon>
        <taxon>Camelineae</taxon>
        <taxon>Arabidopsis</taxon>
    </lineage>
</organism>
<dbReference type="EMBL" id="GL348713">
    <property type="protein sequence ID" value="EFH68267.1"/>
    <property type="molecule type" value="Genomic_DNA"/>
</dbReference>
<dbReference type="STRING" id="81972.D7KC75"/>
<reference evidence="2" key="1">
    <citation type="journal article" date="2011" name="Nat. Genet.">
        <title>The Arabidopsis lyrata genome sequence and the basis of rapid genome size change.</title>
        <authorList>
            <person name="Hu T.T."/>
            <person name="Pattyn P."/>
            <person name="Bakker E.G."/>
            <person name="Cao J."/>
            <person name="Cheng J.-F."/>
            <person name="Clark R.M."/>
            <person name="Fahlgren N."/>
            <person name="Fawcett J.A."/>
            <person name="Grimwood J."/>
            <person name="Gundlach H."/>
            <person name="Haberer G."/>
            <person name="Hollister J.D."/>
            <person name="Ossowski S."/>
            <person name="Ottilar R.P."/>
            <person name="Salamov A.A."/>
            <person name="Schneeberger K."/>
            <person name="Spannagl M."/>
            <person name="Wang X."/>
            <person name="Yang L."/>
            <person name="Nasrallah M.E."/>
            <person name="Bergelson J."/>
            <person name="Carrington J.C."/>
            <person name="Gaut B.S."/>
            <person name="Schmutz J."/>
            <person name="Mayer K.F.X."/>
            <person name="Van de Peer Y."/>
            <person name="Grigoriev I.V."/>
            <person name="Nordborg M."/>
            <person name="Weigel D."/>
            <person name="Guo Y.-L."/>
        </authorList>
    </citation>
    <scope>NUCLEOTIDE SEQUENCE [LARGE SCALE GENOMIC DNA]</scope>
    <source>
        <strain evidence="2">cv. MN47</strain>
    </source>
</reference>